<feature type="region of interest" description="Disordered" evidence="1">
    <location>
        <begin position="68"/>
        <end position="110"/>
    </location>
</feature>
<proteinExistence type="predicted"/>
<dbReference type="AlphaFoldDB" id="A0A5J5IQW8"/>
<dbReference type="Proteomes" id="UP000327039">
    <property type="component" value="Unassembled WGS sequence"/>
</dbReference>
<accession>A0A5J5IQW8</accession>
<evidence type="ECO:0000256" key="1">
    <source>
        <dbReference type="SAM" id="MobiDB-lite"/>
    </source>
</evidence>
<evidence type="ECO:0000313" key="2">
    <source>
        <dbReference type="EMBL" id="KAA9085295.1"/>
    </source>
</evidence>
<dbReference type="RefSeq" id="WP_150420017.1">
    <property type="nucleotide sequence ID" value="NZ_VYRZ01000003.1"/>
</dbReference>
<sequence>MLSSLSASTPTLVWRQADDDFYVATLDGQYAGFVTTGLQPTTFAAESGRGADLGAHASPAAAAAAVAAAARPAASRPVPRPDAARGRRRSSRNTAGAAATRPAGRAVGPR</sequence>
<feature type="compositionally biased region" description="Low complexity" evidence="1">
    <location>
        <begin position="68"/>
        <end position="77"/>
    </location>
</feature>
<organism evidence="2 3">
    <name type="scientific">Microbacterium radiodurans</name>
    <dbReference type="NCBI Taxonomy" id="661398"/>
    <lineage>
        <taxon>Bacteria</taxon>
        <taxon>Bacillati</taxon>
        <taxon>Actinomycetota</taxon>
        <taxon>Actinomycetes</taxon>
        <taxon>Micrococcales</taxon>
        <taxon>Microbacteriaceae</taxon>
        <taxon>Microbacterium</taxon>
    </lineage>
</organism>
<protein>
    <submittedName>
        <fullName evidence="2">Uncharacterized protein</fullName>
    </submittedName>
</protein>
<dbReference type="EMBL" id="VYRZ01000003">
    <property type="protein sequence ID" value="KAA9085295.1"/>
    <property type="molecule type" value="Genomic_DNA"/>
</dbReference>
<feature type="compositionally biased region" description="Low complexity" evidence="1">
    <location>
        <begin position="94"/>
        <end position="110"/>
    </location>
</feature>
<comment type="caution">
    <text evidence="2">The sequence shown here is derived from an EMBL/GenBank/DDBJ whole genome shotgun (WGS) entry which is preliminary data.</text>
</comment>
<evidence type="ECO:0000313" key="3">
    <source>
        <dbReference type="Proteomes" id="UP000327039"/>
    </source>
</evidence>
<name>A0A5J5IQW8_9MICO</name>
<reference evidence="3" key="1">
    <citation type="submission" date="2019-09" db="EMBL/GenBank/DDBJ databases">
        <title>Mumia zhuanghuii sp. nov. isolated from the intestinal contents of plateau pika (Ochotona curzoniae) in the Qinghai-Tibet plateau of China.</title>
        <authorList>
            <person name="Tian Z."/>
        </authorList>
    </citation>
    <scope>NUCLEOTIDE SEQUENCE [LARGE SCALE GENOMIC DNA]</scope>
    <source>
        <strain evidence="3">DSM 25564</strain>
    </source>
</reference>
<keyword evidence="3" id="KW-1185">Reference proteome</keyword>
<gene>
    <name evidence="2" type="ORF">F6B42_12550</name>
</gene>
<dbReference type="OrthoDB" id="5080267at2"/>